<reference evidence="1 2" key="1">
    <citation type="submission" date="2024-11" db="EMBL/GenBank/DDBJ databases">
        <title>First Report of Moraxella oculi in Brazil in an Infectious Bovine Keratoconjunctivitis Outbreak.</title>
        <authorList>
            <person name="Carvalho C.V."/>
            <person name="Domingues R."/>
            <person name="Coutinho C."/>
            <person name="Honorio N.T.B.S."/>
            <person name="Faza D.R.L.R."/>
            <person name="Carvalho W.A."/>
            <person name="Machado A.B.F."/>
            <person name="Martins M.F."/>
            <person name="Gaspar E.B."/>
        </authorList>
    </citation>
    <scope>NUCLEOTIDE SEQUENCE [LARGE SCALE GENOMIC DNA]</scope>
    <source>
        <strain evidence="1 2">2117LE</strain>
    </source>
</reference>
<gene>
    <name evidence="1" type="ORF">ACJHVH_00985</name>
</gene>
<dbReference type="Proteomes" id="UP001624684">
    <property type="component" value="Unassembled WGS sequence"/>
</dbReference>
<accession>A0ABW8U351</accession>
<dbReference type="EMBL" id="JBJJXE010000001">
    <property type="protein sequence ID" value="MFL1731578.1"/>
    <property type="molecule type" value="Genomic_DNA"/>
</dbReference>
<organism evidence="1 2">
    <name type="scientific">Moraxella oculi</name>
    <dbReference type="NCBI Taxonomy" id="2940516"/>
    <lineage>
        <taxon>Bacteria</taxon>
        <taxon>Pseudomonadati</taxon>
        <taxon>Pseudomonadota</taxon>
        <taxon>Gammaproteobacteria</taxon>
        <taxon>Moraxellales</taxon>
        <taxon>Moraxellaceae</taxon>
        <taxon>Moraxella</taxon>
    </lineage>
</organism>
<dbReference type="RefSeq" id="WP_407068438.1">
    <property type="nucleotide sequence ID" value="NZ_JBJJXE010000001.1"/>
</dbReference>
<name>A0ABW8U351_9GAMM</name>
<evidence type="ECO:0000313" key="2">
    <source>
        <dbReference type="Proteomes" id="UP001624684"/>
    </source>
</evidence>
<evidence type="ECO:0000313" key="1">
    <source>
        <dbReference type="EMBL" id="MFL1731578.1"/>
    </source>
</evidence>
<comment type="caution">
    <text evidence="1">The sequence shown here is derived from an EMBL/GenBank/DDBJ whole genome shotgun (WGS) entry which is preliminary data.</text>
</comment>
<proteinExistence type="predicted"/>
<sequence>MNKTSPSINSAPLPNKAVVITPPLINTASIFCNRHSQNTIKFHQYQLNY</sequence>
<keyword evidence="2" id="KW-1185">Reference proteome</keyword>
<protein>
    <submittedName>
        <fullName evidence="1">Uncharacterized protein</fullName>
    </submittedName>
</protein>